<evidence type="ECO:0000256" key="3">
    <source>
        <dbReference type="ARBA" id="ARBA00008145"/>
    </source>
</evidence>
<comment type="subcellular location">
    <subcellularLocation>
        <location evidence="2">Cytoplasm</location>
    </subcellularLocation>
</comment>
<accession>A0A1X7ALS4</accession>
<proteinExistence type="inferred from homology"/>
<dbReference type="AlphaFoldDB" id="A0A1X7ALS4"/>
<dbReference type="Proteomes" id="UP000196573">
    <property type="component" value="Unassembled WGS sequence"/>
</dbReference>
<protein>
    <recommendedName>
        <fullName evidence="4">thiopurine S-methyltransferase</fullName>
        <ecNumber evidence="4">2.1.1.67</ecNumber>
    </recommendedName>
</protein>
<dbReference type="GO" id="GO:0008119">
    <property type="term" value="F:thiopurine S-methyltransferase activity"/>
    <property type="evidence" value="ECO:0007669"/>
    <property type="project" value="UniProtKB-EC"/>
</dbReference>
<dbReference type="InterPro" id="IPR025835">
    <property type="entry name" value="Thiopurine_S-MeTrfase"/>
</dbReference>
<evidence type="ECO:0000256" key="6">
    <source>
        <dbReference type="ARBA" id="ARBA00022603"/>
    </source>
</evidence>
<keyword evidence="10" id="KW-1185">Reference proteome</keyword>
<organism evidence="9 10">
    <name type="scientific">Parendozoicomonas haliclonae</name>
    <dbReference type="NCBI Taxonomy" id="1960125"/>
    <lineage>
        <taxon>Bacteria</taxon>
        <taxon>Pseudomonadati</taxon>
        <taxon>Pseudomonadota</taxon>
        <taxon>Gammaproteobacteria</taxon>
        <taxon>Oceanospirillales</taxon>
        <taxon>Endozoicomonadaceae</taxon>
        <taxon>Parendozoicomonas</taxon>
    </lineage>
</organism>
<dbReference type="PROSITE" id="PS51585">
    <property type="entry name" value="SAM_MT_TPMT"/>
    <property type="match status" value="1"/>
</dbReference>
<dbReference type="GO" id="GO:0032259">
    <property type="term" value="P:methylation"/>
    <property type="evidence" value="ECO:0007669"/>
    <property type="project" value="UniProtKB-KW"/>
</dbReference>
<sequence length="227" mass="26046">MVRAFVAPSAMTENQDWEEAWEYGFFAWHRPSWNPSLLRFFPLLNHDAGTKVLVPLCGKSRDMEWLLRQGYQVVGLEISGAAIEDFFRERGLEYSKTIRSGVTVWLGDNIEIWEADLFALPDAMTDATAFYDCGAFIALPPAQHGAYVENLMRLAPQLQSGLVMGLEYDQSLVAGPPWSINPEYVREKWGSWFESAELERDWDSSESARMNDKGERYAHLTIRLDRR</sequence>
<name>A0A1X7ALS4_9GAMM</name>
<dbReference type="Pfam" id="PF05724">
    <property type="entry name" value="TPMT"/>
    <property type="match status" value="1"/>
</dbReference>
<reference evidence="9 10" key="1">
    <citation type="submission" date="2017-03" db="EMBL/GenBank/DDBJ databases">
        <authorList>
            <person name="Afonso C.L."/>
            <person name="Miller P.J."/>
            <person name="Scott M.A."/>
            <person name="Spackman E."/>
            <person name="Goraichik I."/>
            <person name="Dimitrov K.M."/>
            <person name="Suarez D.L."/>
            <person name="Swayne D.E."/>
        </authorList>
    </citation>
    <scope>NUCLEOTIDE SEQUENCE [LARGE SCALE GENOMIC DNA]</scope>
    <source>
        <strain evidence="9">SB41UT1</strain>
    </source>
</reference>
<evidence type="ECO:0000256" key="1">
    <source>
        <dbReference type="ARBA" id="ARBA00000903"/>
    </source>
</evidence>
<dbReference type="PIRSF" id="PIRSF023956">
    <property type="entry name" value="Thiopurine_S-methyltransferase"/>
    <property type="match status" value="1"/>
</dbReference>
<comment type="similarity">
    <text evidence="3">Belongs to the class I-like SAM-binding methyltransferase superfamily. TPMT family.</text>
</comment>
<evidence type="ECO:0000256" key="2">
    <source>
        <dbReference type="ARBA" id="ARBA00004496"/>
    </source>
</evidence>
<evidence type="ECO:0000256" key="7">
    <source>
        <dbReference type="ARBA" id="ARBA00022679"/>
    </source>
</evidence>
<dbReference type="GO" id="GO:0005737">
    <property type="term" value="C:cytoplasm"/>
    <property type="evidence" value="ECO:0007669"/>
    <property type="project" value="UniProtKB-SubCell"/>
</dbReference>
<comment type="catalytic activity">
    <reaction evidence="1">
        <text>S-adenosyl-L-methionine + a thiopurine = S-adenosyl-L-homocysteine + a thiopurine S-methylether.</text>
        <dbReference type="EC" id="2.1.1.67"/>
    </reaction>
</comment>
<dbReference type="PANTHER" id="PTHR10259">
    <property type="entry name" value="THIOPURINE S-METHYLTRANSFERASE"/>
    <property type="match status" value="1"/>
</dbReference>
<keyword evidence="6 9" id="KW-0489">Methyltransferase</keyword>
<dbReference type="EMBL" id="FWPT01000006">
    <property type="protein sequence ID" value="SMA48679.1"/>
    <property type="molecule type" value="Genomic_DNA"/>
</dbReference>
<dbReference type="SUPFAM" id="SSF53335">
    <property type="entry name" value="S-adenosyl-L-methionine-dependent methyltransferases"/>
    <property type="match status" value="1"/>
</dbReference>
<evidence type="ECO:0000256" key="5">
    <source>
        <dbReference type="ARBA" id="ARBA00022490"/>
    </source>
</evidence>
<dbReference type="OrthoDB" id="9778208at2"/>
<dbReference type="EC" id="2.1.1.67" evidence="4"/>
<dbReference type="Gene3D" id="3.40.50.150">
    <property type="entry name" value="Vaccinia Virus protein VP39"/>
    <property type="match status" value="1"/>
</dbReference>
<evidence type="ECO:0000256" key="4">
    <source>
        <dbReference type="ARBA" id="ARBA00011905"/>
    </source>
</evidence>
<dbReference type="InterPro" id="IPR029063">
    <property type="entry name" value="SAM-dependent_MTases_sf"/>
</dbReference>
<dbReference type="FunFam" id="3.40.50.150:FF:000101">
    <property type="entry name" value="Thiopurine S-methyltransferase"/>
    <property type="match status" value="1"/>
</dbReference>
<dbReference type="RefSeq" id="WP_087111001.1">
    <property type="nucleotide sequence ID" value="NZ_CBCSCN010000006.1"/>
</dbReference>
<evidence type="ECO:0000313" key="9">
    <source>
        <dbReference type="EMBL" id="SMA48679.1"/>
    </source>
</evidence>
<keyword evidence="8" id="KW-0949">S-adenosyl-L-methionine</keyword>
<gene>
    <name evidence="9" type="primary">tpm</name>
    <name evidence="9" type="ORF">EHSB41UT_02844</name>
</gene>
<dbReference type="InterPro" id="IPR008854">
    <property type="entry name" value="TPMT"/>
</dbReference>
<evidence type="ECO:0000256" key="8">
    <source>
        <dbReference type="ARBA" id="ARBA00022691"/>
    </source>
</evidence>
<keyword evidence="7 9" id="KW-0808">Transferase</keyword>
<keyword evidence="5" id="KW-0963">Cytoplasm</keyword>
<dbReference type="PANTHER" id="PTHR10259:SF11">
    <property type="entry name" value="THIOPURINE S-METHYLTRANSFERASE"/>
    <property type="match status" value="1"/>
</dbReference>
<evidence type="ECO:0000313" key="10">
    <source>
        <dbReference type="Proteomes" id="UP000196573"/>
    </source>
</evidence>